<evidence type="ECO:0000256" key="8">
    <source>
        <dbReference type="SAM" id="Phobius"/>
    </source>
</evidence>
<dbReference type="Gene3D" id="3.90.550.10">
    <property type="entry name" value="Spore Coat Polysaccharide Biosynthesis Protein SpsA, Chain A"/>
    <property type="match status" value="1"/>
</dbReference>
<dbReference type="GO" id="GO:0005886">
    <property type="term" value="C:plasma membrane"/>
    <property type="evidence" value="ECO:0007669"/>
    <property type="project" value="TreeGrafter"/>
</dbReference>
<dbReference type="Pfam" id="PF00535">
    <property type="entry name" value="Glycos_transf_2"/>
    <property type="match status" value="1"/>
</dbReference>
<protein>
    <submittedName>
        <fullName evidence="10">Glycosyl transferase</fullName>
    </submittedName>
</protein>
<sequence>MSNTVPTLEVSVVVPLFNEAESINTLYQALREAMVLTGRTWEVIFIDDGSTDNTYPILRDLHYQDAHVRVLRLRRNFGQTAAMAAGFDAARGSVIVCMDGDLQNDPSDIERLLKTLDDDYDVVSGWRVNRQEGFWLRRLPSRVANWLISKITGVHLHDYGCTLKAYRADVVKELRLYGEMHRFIPALIGGYGARITELPVQHHPRRHGYSKYGLSRTLRVVFDLMTVKFWLSFLTRPLQIFGLLGLATGVTGALICIYLAALKLVWHQGLGQRPLLLLGVLLLVVSVQFIGMGILAEVQIRTYHESSNKPIYTIREALDSTEA</sequence>
<evidence type="ECO:0000313" key="10">
    <source>
        <dbReference type="EMBL" id="ETX06181.1"/>
    </source>
</evidence>
<evidence type="ECO:0000313" key="11">
    <source>
        <dbReference type="Proteomes" id="UP000019140"/>
    </source>
</evidence>
<dbReference type="PANTHER" id="PTHR48090">
    <property type="entry name" value="UNDECAPRENYL-PHOSPHATE 4-DEOXY-4-FORMAMIDO-L-ARABINOSE TRANSFERASE-RELATED"/>
    <property type="match status" value="1"/>
</dbReference>
<keyword evidence="11" id="KW-1185">Reference proteome</keyword>
<dbReference type="HOGENOM" id="CLU_033536_0_0_7"/>
<keyword evidence="7 8" id="KW-0472">Membrane</keyword>
<evidence type="ECO:0000256" key="3">
    <source>
        <dbReference type="ARBA" id="ARBA00022679"/>
    </source>
</evidence>
<dbReference type="Proteomes" id="UP000019140">
    <property type="component" value="Unassembled WGS sequence"/>
</dbReference>
<feature type="domain" description="Glycosyltransferase 2-like" evidence="9">
    <location>
        <begin position="11"/>
        <end position="174"/>
    </location>
</feature>
<proteinExistence type="predicted"/>
<dbReference type="PATRIC" id="fig|1429439.4.peg.3172"/>
<reference evidence="10 11" key="1">
    <citation type="journal article" date="2014" name="Nature">
        <title>An environmental bacterial taxon with a large and distinct metabolic repertoire.</title>
        <authorList>
            <person name="Wilson M.C."/>
            <person name="Mori T."/>
            <person name="Ruckert C."/>
            <person name="Uria A.R."/>
            <person name="Helf M.J."/>
            <person name="Takada K."/>
            <person name="Gernert C."/>
            <person name="Steffens U.A."/>
            <person name="Heycke N."/>
            <person name="Schmitt S."/>
            <person name="Rinke C."/>
            <person name="Helfrich E.J."/>
            <person name="Brachmann A.O."/>
            <person name="Gurgui C."/>
            <person name="Wakimoto T."/>
            <person name="Kracht M."/>
            <person name="Crusemann M."/>
            <person name="Hentschel U."/>
            <person name="Abe I."/>
            <person name="Matsunaga S."/>
            <person name="Kalinowski J."/>
            <person name="Takeyama H."/>
            <person name="Piel J."/>
        </authorList>
    </citation>
    <scope>NUCLEOTIDE SEQUENCE [LARGE SCALE GENOMIC DNA]</scope>
    <source>
        <strain evidence="11">TSY2</strain>
    </source>
</reference>
<evidence type="ECO:0000256" key="4">
    <source>
        <dbReference type="ARBA" id="ARBA00022692"/>
    </source>
</evidence>
<evidence type="ECO:0000256" key="1">
    <source>
        <dbReference type="ARBA" id="ARBA00022475"/>
    </source>
</evidence>
<keyword evidence="6 8" id="KW-1133">Transmembrane helix</keyword>
<keyword evidence="5" id="KW-0448">Lipopolysaccharide biosynthesis</keyword>
<accession>W4M8D8</accession>
<dbReference type="SUPFAM" id="SSF53448">
    <property type="entry name" value="Nucleotide-diphospho-sugar transferases"/>
    <property type="match status" value="1"/>
</dbReference>
<organism evidence="10 11">
    <name type="scientific">Candidatus Entotheonella gemina</name>
    <dbReference type="NCBI Taxonomy" id="1429439"/>
    <lineage>
        <taxon>Bacteria</taxon>
        <taxon>Pseudomonadati</taxon>
        <taxon>Nitrospinota/Tectimicrobiota group</taxon>
        <taxon>Candidatus Tectimicrobiota</taxon>
        <taxon>Candidatus Entotheonellia</taxon>
        <taxon>Candidatus Entotheonellales</taxon>
        <taxon>Candidatus Entotheonellaceae</taxon>
        <taxon>Candidatus Entotheonella</taxon>
    </lineage>
</organism>
<evidence type="ECO:0000259" key="9">
    <source>
        <dbReference type="Pfam" id="PF00535"/>
    </source>
</evidence>
<evidence type="ECO:0000256" key="6">
    <source>
        <dbReference type="ARBA" id="ARBA00022989"/>
    </source>
</evidence>
<comment type="caution">
    <text evidence="10">The sequence shown here is derived from an EMBL/GenBank/DDBJ whole genome shotgun (WGS) entry which is preliminary data.</text>
</comment>
<dbReference type="CDD" id="cd04187">
    <property type="entry name" value="DPM1_like_bac"/>
    <property type="match status" value="1"/>
</dbReference>
<feature type="transmembrane region" description="Helical" evidence="8">
    <location>
        <begin position="240"/>
        <end position="262"/>
    </location>
</feature>
<name>W4M8D8_9BACT</name>
<dbReference type="PANTHER" id="PTHR48090:SF3">
    <property type="entry name" value="UNDECAPRENYL-PHOSPHATE 4-DEOXY-4-FORMAMIDO-L-ARABINOSE TRANSFERASE"/>
    <property type="match status" value="1"/>
</dbReference>
<dbReference type="GO" id="GO:0099621">
    <property type="term" value="F:undecaprenyl-phosphate 4-deoxy-4-formamido-L-arabinose transferase activity"/>
    <property type="evidence" value="ECO:0007669"/>
    <property type="project" value="TreeGrafter"/>
</dbReference>
<dbReference type="EMBL" id="AZHX01000767">
    <property type="protein sequence ID" value="ETX06181.1"/>
    <property type="molecule type" value="Genomic_DNA"/>
</dbReference>
<dbReference type="GO" id="GO:0009103">
    <property type="term" value="P:lipopolysaccharide biosynthetic process"/>
    <property type="evidence" value="ECO:0007669"/>
    <property type="project" value="UniProtKB-KW"/>
</dbReference>
<feature type="transmembrane region" description="Helical" evidence="8">
    <location>
        <begin position="274"/>
        <end position="296"/>
    </location>
</feature>
<keyword evidence="4 8" id="KW-0812">Transmembrane</keyword>
<dbReference type="InterPro" id="IPR050256">
    <property type="entry name" value="Glycosyltransferase_2"/>
</dbReference>
<keyword evidence="2" id="KW-0328">Glycosyltransferase</keyword>
<keyword evidence="3 10" id="KW-0808">Transferase</keyword>
<evidence type="ECO:0000256" key="7">
    <source>
        <dbReference type="ARBA" id="ARBA00023136"/>
    </source>
</evidence>
<dbReference type="InterPro" id="IPR029044">
    <property type="entry name" value="Nucleotide-diphossugar_trans"/>
</dbReference>
<gene>
    <name evidence="10" type="ORF">ETSY2_18720</name>
</gene>
<keyword evidence="1" id="KW-1003">Cell membrane</keyword>
<evidence type="ECO:0000256" key="5">
    <source>
        <dbReference type="ARBA" id="ARBA00022985"/>
    </source>
</evidence>
<dbReference type="InterPro" id="IPR001173">
    <property type="entry name" value="Glyco_trans_2-like"/>
</dbReference>
<evidence type="ECO:0000256" key="2">
    <source>
        <dbReference type="ARBA" id="ARBA00022676"/>
    </source>
</evidence>
<dbReference type="AlphaFoldDB" id="W4M8D8"/>